<sequence length="31" mass="3803">MVMLRTWFIMYSMLLRPSKSRKSVMFATLYN</sequence>
<organism evidence="1">
    <name type="scientific">Siphoviridae sp. ctTkm23</name>
    <dbReference type="NCBI Taxonomy" id="2825522"/>
    <lineage>
        <taxon>Viruses</taxon>
        <taxon>Duplodnaviria</taxon>
        <taxon>Heunggongvirae</taxon>
        <taxon>Uroviricota</taxon>
        <taxon>Caudoviricetes</taxon>
    </lineage>
</organism>
<proteinExistence type="predicted"/>
<evidence type="ECO:0000313" key="1">
    <source>
        <dbReference type="EMBL" id="DAF84870.1"/>
    </source>
</evidence>
<name>A0A8S5TRN1_9CAUD</name>
<reference evidence="1" key="1">
    <citation type="journal article" date="2021" name="Proc. Natl. Acad. Sci. U.S.A.">
        <title>A Catalog of Tens of Thousands of Viruses from Human Metagenomes Reveals Hidden Associations with Chronic Diseases.</title>
        <authorList>
            <person name="Tisza M.J."/>
            <person name="Buck C.B."/>
        </authorList>
    </citation>
    <scope>NUCLEOTIDE SEQUENCE</scope>
    <source>
        <strain evidence="1">CtTkm23</strain>
    </source>
</reference>
<dbReference type="EMBL" id="BK015911">
    <property type="protein sequence ID" value="DAF84870.1"/>
    <property type="molecule type" value="Genomic_DNA"/>
</dbReference>
<protein>
    <submittedName>
        <fullName evidence="1">Uncharacterized protein</fullName>
    </submittedName>
</protein>
<accession>A0A8S5TRN1</accession>